<feature type="domain" description="Peptide N-acetyl-beta-D-glucosaminyl asparaginase amidase A N-terminal" evidence="3">
    <location>
        <begin position="62"/>
        <end position="387"/>
    </location>
</feature>
<dbReference type="EMBL" id="CM031820">
    <property type="protein sequence ID" value="KAG6634362.1"/>
    <property type="molecule type" value="Genomic_DNA"/>
</dbReference>
<evidence type="ECO:0008006" key="6">
    <source>
        <dbReference type="Google" id="ProtNLM"/>
    </source>
</evidence>
<sequence>MAPPSLLFSLFLLLLHRALLSTAILHKSSLIGADALSQRTTLKDTPPTLFFEVTKPIQLPNTKPCSYLILQHDFGYTYGKSPVLASYTPPSECPSRKFSKIVLEWNSTCKGRQFDRIFGIWLGGVELLRSCTAEPRATGIAWSVEKDITRYYSLLMKNQTLAVYLGNLIDRTYTGVYHVNITIRFYTAEKKSDDYGSISDNSVAKYQSPADLVLPFSRDLPLNDGLWFEIENSTDIASKEFEIPRNAYRAVLEVYVSFHENDESWYSNPPNEFIEANNLTDTPGNGPFREVVVSLDDEVVAAVWPFTVVYTGGVNPLLWRPITGIGSFNLPSYNIEITPFLAKILDGKAHTFGFSVTNALNVWYIDANLHLWLDSKSTKTEAELLKHDSLPLAVSAVSNFKGLNGTFFTSANRSISSTGWVRSSHGNLTTNWIQNLRYSNSMVVGSNGTLQVVNQTIHFNDSVHAKMPSSSVYSAESHKEFSLYLYYNYLDQGNETSFSLENITLGFNEKKSEASALEVSKSNLQNVQNGQGYMAVKDNLVVSGLGSTQQVYKYDDSDSCYFRNVSSSNYTILYDEVGNTCHGRTQSHFDLRSGRWRPFSRTYTGVVCCSPGWKSCSVFVHLGLNSSCPSGTLYLLKRKCPPRKFRVACSSSFSSDLLLVKAARGDPVSRPPVWMMHQAGRYMAIDRKLAERYPSFRDRSETTDLIVEISMQPWEAFRPDGVIIFSDILTPLPAFGFPFDIEEIRVPIIQTLIHSEARLKTLHPIYLEKLHFVGESLRLLRWEVGGHTAVLVEGGTTRTYTSYTTIKTMWYRAPHVLRALLSHLTWAISDYIIFQVLGLIAYKSFDSWGAQLPPYMWECWSKPYIED</sequence>
<name>A0A8T1NYG9_CARIL</name>
<dbReference type="AlphaFoldDB" id="A0A8T1NYG9"/>
<evidence type="ECO:0000313" key="4">
    <source>
        <dbReference type="EMBL" id="KAG6634362.1"/>
    </source>
</evidence>
<dbReference type="Proteomes" id="UP000811609">
    <property type="component" value="Chromosome 12"/>
</dbReference>
<dbReference type="GO" id="GO:0004853">
    <property type="term" value="F:uroporphyrinogen decarboxylase activity"/>
    <property type="evidence" value="ECO:0007669"/>
    <property type="project" value="InterPro"/>
</dbReference>
<feature type="chain" id="PRO_5035755163" description="Peptide-N4-(N-acetyl-beta-glucosaminyl)asparagine amidase A" evidence="1">
    <location>
        <begin position="22"/>
        <end position="867"/>
    </location>
</feature>
<accession>A0A8T1NYG9</accession>
<protein>
    <recommendedName>
        <fullName evidence="6">Peptide-N4-(N-acetyl-beta-glucosaminyl)asparagine amidase A</fullName>
    </recommendedName>
</protein>
<dbReference type="Pfam" id="PF01208">
    <property type="entry name" value="URO-D"/>
    <property type="match status" value="1"/>
</dbReference>
<dbReference type="InterPro" id="IPR021102">
    <property type="entry name" value="PNGase_A"/>
</dbReference>
<dbReference type="GO" id="GO:0006779">
    <property type="term" value="P:porphyrin-containing compound biosynthetic process"/>
    <property type="evidence" value="ECO:0007669"/>
    <property type="project" value="InterPro"/>
</dbReference>
<feature type="domain" description="Uroporphyrinogen decarboxylase (URO-D)" evidence="2">
    <location>
        <begin position="658"/>
        <end position="866"/>
    </location>
</feature>
<dbReference type="Pfam" id="PF25156">
    <property type="entry name" value="PNGase_A_C"/>
    <property type="match status" value="1"/>
</dbReference>
<dbReference type="PANTHER" id="PTHR31104">
    <property type="entry name" value="PEPTIDE-N4-(N-ACETYL-BETA-GLUCOSAMINYL)ASPARAGINE AMIDASE A PROTEIN"/>
    <property type="match status" value="1"/>
</dbReference>
<proteinExistence type="predicted"/>
<dbReference type="Pfam" id="PF12222">
    <property type="entry name" value="PNGaseA"/>
    <property type="match status" value="1"/>
</dbReference>
<evidence type="ECO:0000259" key="2">
    <source>
        <dbReference type="Pfam" id="PF01208"/>
    </source>
</evidence>
<feature type="signal peptide" evidence="1">
    <location>
        <begin position="1"/>
        <end position="21"/>
    </location>
</feature>
<comment type="caution">
    <text evidence="4">The sequence shown here is derived from an EMBL/GenBank/DDBJ whole genome shotgun (WGS) entry which is preliminary data.</text>
</comment>
<organism evidence="4 5">
    <name type="scientific">Carya illinoinensis</name>
    <name type="common">Pecan</name>
    <dbReference type="NCBI Taxonomy" id="32201"/>
    <lineage>
        <taxon>Eukaryota</taxon>
        <taxon>Viridiplantae</taxon>
        <taxon>Streptophyta</taxon>
        <taxon>Embryophyta</taxon>
        <taxon>Tracheophyta</taxon>
        <taxon>Spermatophyta</taxon>
        <taxon>Magnoliopsida</taxon>
        <taxon>eudicotyledons</taxon>
        <taxon>Gunneridae</taxon>
        <taxon>Pentapetalae</taxon>
        <taxon>rosids</taxon>
        <taxon>fabids</taxon>
        <taxon>Fagales</taxon>
        <taxon>Juglandaceae</taxon>
        <taxon>Carya</taxon>
    </lineage>
</organism>
<evidence type="ECO:0000259" key="3">
    <source>
        <dbReference type="Pfam" id="PF12222"/>
    </source>
</evidence>
<evidence type="ECO:0000313" key="5">
    <source>
        <dbReference type="Proteomes" id="UP000811609"/>
    </source>
</evidence>
<reference evidence="4" key="1">
    <citation type="submission" date="2020-12" db="EMBL/GenBank/DDBJ databases">
        <title>WGS assembly of Carya illinoinensis cv. Pawnee.</title>
        <authorList>
            <person name="Platts A."/>
            <person name="Shu S."/>
            <person name="Wright S."/>
            <person name="Barry K."/>
            <person name="Edger P."/>
            <person name="Pires J.C."/>
            <person name="Schmutz J."/>
        </authorList>
    </citation>
    <scope>NUCLEOTIDE SEQUENCE</scope>
    <source>
        <tissue evidence="4">Leaf</tissue>
    </source>
</reference>
<dbReference type="InterPro" id="IPR056948">
    <property type="entry name" value="PNGaseA_N"/>
</dbReference>
<dbReference type="InterPro" id="IPR000257">
    <property type="entry name" value="Uroporphyrinogen_deCOase"/>
</dbReference>
<keyword evidence="1" id="KW-0732">Signal</keyword>
<gene>
    <name evidence="4" type="ORF">CIPAW_12G113500</name>
</gene>
<keyword evidence="5" id="KW-1185">Reference proteome</keyword>
<evidence type="ECO:0000256" key="1">
    <source>
        <dbReference type="SAM" id="SignalP"/>
    </source>
</evidence>